<dbReference type="InterPro" id="IPR002645">
    <property type="entry name" value="STAS_dom"/>
</dbReference>
<comment type="similarity">
    <text evidence="1 4">Belongs to the anti-sigma-factor antagonist family.</text>
</comment>
<dbReference type="NCBIfam" id="TIGR00377">
    <property type="entry name" value="ant_ant_sig"/>
    <property type="match status" value="1"/>
</dbReference>
<evidence type="ECO:0000256" key="1">
    <source>
        <dbReference type="ARBA" id="ARBA00009013"/>
    </source>
</evidence>
<evidence type="ECO:0000256" key="4">
    <source>
        <dbReference type="RuleBase" id="RU003749"/>
    </source>
</evidence>
<dbReference type="Pfam" id="PF01740">
    <property type="entry name" value="STAS"/>
    <property type="match status" value="1"/>
</dbReference>
<evidence type="ECO:0000259" key="5">
    <source>
        <dbReference type="PROSITE" id="PS50801"/>
    </source>
</evidence>
<proteinExistence type="inferred from homology"/>
<dbReference type="PANTHER" id="PTHR33495:SF9">
    <property type="entry name" value="ANTI-SIGMA-B FACTOR ANTAGONIST"/>
    <property type="match status" value="1"/>
</dbReference>
<protein>
    <recommendedName>
        <fullName evidence="4">Anti-sigma factor antagonist</fullName>
    </recommendedName>
</protein>
<evidence type="ECO:0000256" key="3">
    <source>
        <dbReference type="ARBA" id="ARBA00024670"/>
    </source>
</evidence>
<dbReference type="RefSeq" id="WP_377911973.1">
    <property type="nucleotide sequence ID" value="NZ_JBHRZT010000017.1"/>
</dbReference>
<evidence type="ECO:0000313" key="7">
    <source>
        <dbReference type="Proteomes" id="UP001595752"/>
    </source>
</evidence>
<comment type="function">
    <text evidence="3">Positive regulator of sigma-B activity. Non-phosphorylated RsbV binds to RsbW, preventing its association with sigma-B. When phosphorylated, releases RsbW, which is then free to complex with and inactivate sigma-B.</text>
</comment>
<evidence type="ECO:0000313" key="6">
    <source>
        <dbReference type="EMBL" id="MFC3882466.1"/>
    </source>
</evidence>
<dbReference type="PROSITE" id="PS50801">
    <property type="entry name" value="STAS"/>
    <property type="match status" value="1"/>
</dbReference>
<comment type="caution">
    <text evidence="6">The sequence shown here is derived from an EMBL/GenBank/DDBJ whole genome shotgun (WGS) entry which is preliminary data.</text>
</comment>
<gene>
    <name evidence="6" type="ORF">ACFOU2_02755</name>
</gene>
<dbReference type="InterPro" id="IPR003658">
    <property type="entry name" value="Anti-sigma_ant"/>
</dbReference>
<sequence>MFEGENPVNLKIDIQQNEQQYYVKLAGEIDAYTAPELKDKFMSMTEQTNPQITVDFTNVAYMDSTGLGVFIALLKAIKKTEGSLKFVGVSERLKRLFDITGLTEILNLNSQVEGGIK</sequence>
<dbReference type="Proteomes" id="UP001595752">
    <property type="component" value="Unassembled WGS sequence"/>
</dbReference>
<dbReference type="InterPro" id="IPR036513">
    <property type="entry name" value="STAS_dom_sf"/>
</dbReference>
<organism evidence="6 7">
    <name type="scientific">Bacillus songklensis</name>
    <dbReference type="NCBI Taxonomy" id="1069116"/>
    <lineage>
        <taxon>Bacteria</taxon>
        <taxon>Bacillati</taxon>
        <taxon>Bacillota</taxon>
        <taxon>Bacilli</taxon>
        <taxon>Bacillales</taxon>
        <taxon>Bacillaceae</taxon>
        <taxon>Bacillus</taxon>
    </lineage>
</organism>
<keyword evidence="2" id="KW-0597">Phosphoprotein</keyword>
<reference evidence="7" key="1">
    <citation type="journal article" date="2019" name="Int. J. Syst. Evol. Microbiol.">
        <title>The Global Catalogue of Microorganisms (GCM) 10K type strain sequencing project: providing services to taxonomists for standard genome sequencing and annotation.</title>
        <authorList>
            <consortium name="The Broad Institute Genomics Platform"/>
            <consortium name="The Broad Institute Genome Sequencing Center for Infectious Disease"/>
            <person name="Wu L."/>
            <person name="Ma J."/>
        </authorList>
    </citation>
    <scope>NUCLEOTIDE SEQUENCE [LARGE SCALE GENOMIC DNA]</scope>
    <source>
        <strain evidence="7">CCUG 61889</strain>
    </source>
</reference>
<dbReference type="SUPFAM" id="SSF52091">
    <property type="entry name" value="SpoIIaa-like"/>
    <property type="match status" value="1"/>
</dbReference>
<evidence type="ECO:0000256" key="2">
    <source>
        <dbReference type="ARBA" id="ARBA00022553"/>
    </source>
</evidence>
<dbReference type="CDD" id="cd07043">
    <property type="entry name" value="STAS_anti-anti-sigma_factors"/>
    <property type="match status" value="1"/>
</dbReference>
<keyword evidence="7" id="KW-1185">Reference proteome</keyword>
<dbReference type="Gene3D" id="3.30.750.24">
    <property type="entry name" value="STAS domain"/>
    <property type="match status" value="1"/>
</dbReference>
<accession>A0ABV8AZZ4</accession>
<dbReference type="EMBL" id="JBHRZT010000017">
    <property type="protein sequence ID" value="MFC3882466.1"/>
    <property type="molecule type" value="Genomic_DNA"/>
</dbReference>
<feature type="domain" description="STAS" evidence="5">
    <location>
        <begin position="10"/>
        <end position="117"/>
    </location>
</feature>
<dbReference type="PANTHER" id="PTHR33495">
    <property type="entry name" value="ANTI-SIGMA FACTOR ANTAGONIST TM_1081-RELATED-RELATED"/>
    <property type="match status" value="1"/>
</dbReference>
<name>A0ABV8AZZ4_9BACI</name>